<dbReference type="Pfam" id="PF23598">
    <property type="entry name" value="LRR_14"/>
    <property type="match status" value="1"/>
</dbReference>
<dbReference type="GO" id="GO:0002758">
    <property type="term" value="P:innate immune response-activating signaling pathway"/>
    <property type="evidence" value="ECO:0007669"/>
    <property type="project" value="UniProtKB-ARBA"/>
</dbReference>
<dbReference type="InterPro" id="IPR027417">
    <property type="entry name" value="P-loop_NTPase"/>
</dbReference>
<dbReference type="FunFam" id="1.10.10.10:FF:000322">
    <property type="entry name" value="Probable disease resistance protein At1g63360"/>
    <property type="match status" value="1"/>
</dbReference>
<feature type="domain" description="Disease resistance R13L4/SHOC-2-like LRR" evidence="10">
    <location>
        <begin position="541"/>
        <end position="717"/>
    </location>
</feature>
<accession>A0A9R1SA26</accession>
<evidence type="ECO:0000313" key="12">
    <source>
        <dbReference type="Proteomes" id="UP000324705"/>
    </source>
</evidence>
<dbReference type="InterPro" id="IPR044974">
    <property type="entry name" value="Disease_R_plants"/>
</dbReference>
<dbReference type="InterPro" id="IPR038005">
    <property type="entry name" value="RX-like_CC"/>
</dbReference>
<evidence type="ECO:0000256" key="2">
    <source>
        <dbReference type="ARBA" id="ARBA00022614"/>
    </source>
</evidence>
<keyword evidence="4" id="KW-0547">Nucleotide-binding</keyword>
<dbReference type="Gene3D" id="1.10.10.10">
    <property type="entry name" value="Winged helix-like DNA-binding domain superfamily/Winged helix DNA-binding domain"/>
    <property type="match status" value="1"/>
</dbReference>
<keyword evidence="2" id="KW-0433">Leucine-rich repeat</keyword>
<dbReference type="GO" id="GO:0009626">
    <property type="term" value="P:plant-type hypersensitive response"/>
    <property type="evidence" value="ECO:0007669"/>
    <property type="project" value="UniProtKB-ARBA"/>
</dbReference>
<keyword evidence="6" id="KW-0175">Coiled coil</keyword>
<evidence type="ECO:0000256" key="6">
    <source>
        <dbReference type="ARBA" id="ARBA00023054"/>
    </source>
</evidence>
<organism evidence="11 12">
    <name type="scientific">Triticum turgidum subsp. durum</name>
    <name type="common">Durum wheat</name>
    <name type="synonym">Triticum durum</name>
    <dbReference type="NCBI Taxonomy" id="4567"/>
    <lineage>
        <taxon>Eukaryota</taxon>
        <taxon>Viridiplantae</taxon>
        <taxon>Streptophyta</taxon>
        <taxon>Embryophyta</taxon>
        <taxon>Tracheophyta</taxon>
        <taxon>Spermatophyta</taxon>
        <taxon>Magnoliopsida</taxon>
        <taxon>Liliopsida</taxon>
        <taxon>Poales</taxon>
        <taxon>Poaceae</taxon>
        <taxon>BOP clade</taxon>
        <taxon>Pooideae</taxon>
        <taxon>Triticodae</taxon>
        <taxon>Triticeae</taxon>
        <taxon>Triticinae</taxon>
        <taxon>Triticum</taxon>
    </lineage>
</organism>
<dbReference type="FunFam" id="3.40.50.300:FF:001091">
    <property type="entry name" value="Probable disease resistance protein At1g61300"/>
    <property type="match status" value="1"/>
</dbReference>
<dbReference type="AlphaFoldDB" id="A0A9R1SA26"/>
<dbReference type="Proteomes" id="UP000324705">
    <property type="component" value="Chromosome 3B"/>
</dbReference>
<dbReference type="GO" id="GO:0042742">
    <property type="term" value="P:defense response to bacterium"/>
    <property type="evidence" value="ECO:0007669"/>
    <property type="project" value="UniProtKB-ARBA"/>
</dbReference>
<feature type="domain" description="Disease resistance protein winged helix" evidence="9">
    <location>
        <begin position="424"/>
        <end position="495"/>
    </location>
</feature>
<dbReference type="Gene3D" id="1.20.5.4130">
    <property type="match status" value="1"/>
</dbReference>
<dbReference type="SUPFAM" id="SSF52540">
    <property type="entry name" value="P-loop containing nucleoside triphosphate hydrolases"/>
    <property type="match status" value="1"/>
</dbReference>
<evidence type="ECO:0000256" key="1">
    <source>
        <dbReference type="ARBA" id="ARBA00008894"/>
    </source>
</evidence>
<dbReference type="Gramene" id="TRITD3Bv1G272270.4">
    <property type="protein sequence ID" value="TRITD3Bv1G272270.4"/>
    <property type="gene ID" value="TRITD3Bv1G272270"/>
</dbReference>
<dbReference type="SUPFAM" id="SSF52047">
    <property type="entry name" value="RNI-like"/>
    <property type="match status" value="1"/>
</dbReference>
<reference evidence="11 12" key="1">
    <citation type="submission" date="2017-09" db="EMBL/GenBank/DDBJ databases">
        <authorList>
            <consortium name="International Durum Wheat Genome Sequencing Consortium (IDWGSC)"/>
            <person name="Milanesi L."/>
        </authorList>
    </citation>
    <scope>NUCLEOTIDE SEQUENCE [LARGE SCALE GENOMIC DNA]</scope>
    <source>
        <strain evidence="12">cv. Svevo</strain>
    </source>
</reference>
<keyword evidence="12" id="KW-1185">Reference proteome</keyword>
<evidence type="ECO:0000259" key="8">
    <source>
        <dbReference type="Pfam" id="PF18052"/>
    </source>
</evidence>
<comment type="similarity">
    <text evidence="1">Belongs to the disease resistance NB-LRR family.</text>
</comment>
<feature type="domain" description="NB-ARC" evidence="7">
    <location>
        <begin position="169"/>
        <end position="330"/>
    </location>
</feature>
<dbReference type="InterPro" id="IPR002182">
    <property type="entry name" value="NB-ARC"/>
</dbReference>
<keyword evidence="5" id="KW-0611">Plant defense</keyword>
<gene>
    <name evidence="11" type="ORF">TRITD_3Bv1G272270</name>
</gene>
<dbReference type="Gene3D" id="3.40.50.300">
    <property type="entry name" value="P-loop containing nucleotide triphosphate hydrolases"/>
    <property type="match status" value="1"/>
</dbReference>
<dbReference type="InterPro" id="IPR058922">
    <property type="entry name" value="WHD_DRP"/>
</dbReference>
<evidence type="ECO:0000256" key="5">
    <source>
        <dbReference type="ARBA" id="ARBA00022821"/>
    </source>
</evidence>
<name>A0A9R1SA26_TRITD</name>
<sequence length="914" mass="102888">MVGIMVSASTGVMNSLLGKLATLMGDEFAKLKNLRKEVKYISNELSSMKDALERLADVDELDIQTARWRDAVREMSYDIEDIIDDFMCKIGEKSKKSGFVHDTIQRLRTSRARHQIAGQIEDIKKLVHETSARRERYKVDVPTSHNVAVDQRVVALYEDAAKLVGLEGPTNELVSWLKDEEKQLKVVSIVGFGGLGKTTLAKEVYRKLNGEFHCSAFVSVSQKPNIPKLLHSLLTQLGCGQSFHDCDLNVLLDQLRENLKNKRYYIIIDDLWGVSAWNIIKCTFPESNLGSRLIVTTRIKTVAEACCFGHHEHILEMRPLSEEDSRKLFFGRIFGSEEACSGELRDVSVEILKKCGGLPLAIISISSLLASEISDLKERWKYVQNSLWSVSDTNLTLEAMRQILSLSYKNLPHHLKTCFLYLGMFPEDYEIRMTHLVRLWISEGFVSTARGQSPEQTATSYFNELVNRSLIQPVVMGRDGSVISCKVHDMLLDLILYKSAEENFITVVDNPEATRGLLQKPRRMLINLNGARLPGDVSMSQLRSFAMWRGSINIPSLAEFKYLRVFVADFSSSSADDNRKIDLTGLSKLYQLRHIWIRGCNNCQLPTQIRGLQMLETFDISGSCIPMDIFHLPRLLALIVPGVERLPAGIGKMKSLQHLIRFDLRYNTSLGSIKGLGELTNLRTLSLITGFSEDMYMDVLNASLAKLSNLVTLHMSYSTRVPNWIGELHNLQNLYLTVEKLDKDGVGILVELPALIGQDLRVGRALEETIAIDGAAFPVLQRFDFMGMPGRNLTFQAGAMPKLQILYLRLMAKGWNQDKNAAPTGIEHLLALERIYVEISTGTRTERRSAESAIRSATNMHPSHAHNTSFIECVNVYSHDEELVCSNFHLQSPDSSLSLICFLLTTGCTFFFGF</sequence>
<dbReference type="OMA" id="KELACIF"/>
<keyword evidence="3" id="KW-0677">Repeat</keyword>
<evidence type="ECO:0000256" key="3">
    <source>
        <dbReference type="ARBA" id="ARBA00022737"/>
    </source>
</evidence>
<dbReference type="Gene3D" id="1.10.8.430">
    <property type="entry name" value="Helical domain of apoptotic protease-activating factors"/>
    <property type="match status" value="1"/>
</dbReference>
<dbReference type="EMBL" id="LT934116">
    <property type="protein sequence ID" value="VAH85852.1"/>
    <property type="molecule type" value="Genomic_DNA"/>
</dbReference>
<dbReference type="InterPro" id="IPR032675">
    <property type="entry name" value="LRR_dom_sf"/>
</dbReference>
<dbReference type="GO" id="GO:0043531">
    <property type="term" value="F:ADP binding"/>
    <property type="evidence" value="ECO:0007669"/>
    <property type="project" value="InterPro"/>
</dbReference>
<dbReference type="InterPro" id="IPR042197">
    <property type="entry name" value="Apaf_helical"/>
</dbReference>
<dbReference type="PANTHER" id="PTHR23155">
    <property type="entry name" value="DISEASE RESISTANCE PROTEIN RP"/>
    <property type="match status" value="1"/>
</dbReference>
<dbReference type="Pfam" id="PF00931">
    <property type="entry name" value="NB-ARC"/>
    <property type="match status" value="1"/>
</dbReference>
<proteinExistence type="inferred from homology"/>
<dbReference type="InterPro" id="IPR041118">
    <property type="entry name" value="Rx_N"/>
</dbReference>
<feature type="domain" description="Disease resistance N-terminal" evidence="8">
    <location>
        <begin position="12"/>
        <end position="100"/>
    </location>
</feature>
<dbReference type="InterPro" id="IPR036388">
    <property type="entry name" value="WH-like_DNA-bd_sf"/>
</dbReference>
<dbReference type="Pfam" id="PF18052">
    <property type="entry name" value="Rx_N"/>
    <property type="match status" value="1"/>
</dbReference>
<dbReference type="CDD" id="cd14798">
    <property type="entry name" value="RX-CC_like"/>
    <property type="match status" value="1"/>
</dbReference>
<evidence type="ECO:0000313" key="11">
    <source>
        <dbReference type="EMBL" id="VAH85852.1"/>
    </source>
</evidence>
<dbReference type="Pfam" id="PF23559">
    <property type="entry name" value="WHD_DRP"/>
    <property type="match status" value="1"/>
</dbReference>
<dbReference type="PANTHER" id="PTHR23155:SF906">
    <property type="entry name" value="OS08G0205100 PROTEIN"/>
    <property type="match status" value="1"/>
</dbReference>
<protein>
    <submittedName>
        <fullName evidence="11">Uncharacterized protein</fullName>
    </submittedName>
</protein>
<evidence type="ECO:0000256" key="4">
    <source>
        <dbReference type="ARBA" id="ARBA00022741"/>
    </source>
</evidence>
<evidence type="ECO:0000259" key="9">
    <source>
        <dbReference type="Pfam" id="PF23559"/>
    </source>
</evidence>
<dbReference type="InterPro" id="IPR055414">
    <property type="entry name" value="LRR_R13L4/SHOC2-like"/>
</dbReference>
<evidence type="ECO:0000259" key="10">
    <source>
        <dbReference type="Pfam" id="PF23598"/>
    </source>
</evidence>
<dbReference type="PRINTS" id="PR00364">
    <property type="entry name" value="DISEASERSIST"/>
</dbReference>
<dbReference type="Gene3D" id="3.80.10.10">
    <property type="entry name" value="Ribonuclease Inhibitor"/>
    <property type="match status" value="1"/>
</dbReference>
<evidence type="ECO:0000259" key="7">
    <source>
        <dbReference type="Pfam" id="PF00931"/>
    </source>
</evidence>